<dbReference type="PANTHER" id="PTHR39210:SF1">
    <property type="entry name" value="HEPARIN-SULFATE LYASE"/>
    <property type="match status" value="1"/>
</dbReference>
<dbReference type="PANTHER" id="PTHR39210">
    <property type="entry name" value="HEPARIN-SULFATE LYASE"/>
    <property type="match status" value="1"/>
</dbReference>
<evidence type="ECO:0000313" key="8">
    <source>
        <dbReference type="Proteomes" id="UP001268683"/>
    </source>
</evidence>
<feature type="domain" description="Heparinase II/III-like C-terminal" evidence="6">
    <location>
        <begin position="371"/>
        <end position="633"/>
    </location>
</feature>
<dbReference type="GO" id="GO:0016829">
    <property type="term" value="F:lyase activity"/>
    <property type="evidence" value="ECO:0007669"/>
    <property type="project" value="UniProtKB-KW"/>
</dbReference>
<dbReference type="EMBL" id="CP123872">
    <property type="protein sequence ID" value="WND03863.1"/>
    <property type="molecule type" value="Genomic_DNA"/>
</dbReference>
<feature type="domain" description="Alginate lyase" evidence="5">
    <location>
        <begin position="64"/>
        <end position="280"/>
    </location>
</feature>
<dbReference type="InterPro" id="IPR012480">
    <property type="entry name" value="Hepar_II_III_C"/>
</dbReference>
<evidence type="ECO:0000259" key="5">
    <source>
        <dbReference type="Pfam" id="PF05426"/>
    </source>
</evidence>
<dbReference type="SUPFAM" id="SSF48230">
    <property type="entry name" value="Chondroitin AC/alginate lyase"/>
    <property type="match status" value="1"/>
</dbReference>
<dbReference type="Pfam" id="PF05426">
    <property type="entry name" value="Alginate_lyase"/>
    <property type="match status" value="1"/>
</dbReference>
<dbReference type="Gene3D" id="2.70.98.70">
    <property type="match status" value="1"/>
</dbReference>
<comment type="subcellular location">
    <subcellularLocation>
        <location evidence="1">Periplasm</location>
    </subcellularLocation>
</comment>
<dbReference type="AlphaFoldDB" id="A0AA52HBP8"/>
<organism evidence="7 8">
    <name type="scientific">Temperatibacter marinus</name>
    <dbReference type="NCBI Taxonomy" id="1456591"/>
    <lineage>
        <taxon>Bacteria</taxon>
        <taxon>Pseudomonadati</taxon>
        <taxon>Pseudomonadota</taxon>
        <taxon>Alphaproteobacteria</taxon>
        <taxon>Kordiimonadales</taxon>
        <taxon>Temperatibacteraceae</taxon>
        <taxon>Temperatibacter</taxon>
    </lineage>
</organism>
<keyword evidence="2" id="KW-0732">Signal</keyword>
<protein>
    <submittedName>
        <fullName evidence="7">Alginate lyase family protein</fullName>
    </submittedName>
</protein>
<dbReference type="InterPro" id="IPR008397">
    <property type="entry name" value="Alginate_lyase_dom"/>
</dbReference>
<evidence type="ECO:0000256" key="3">
    <source>
        <dbReference type="ARBA" id="ARBA00022764"/>
    </source>
</evidence>
<accession>A0AA52HBP8</accession>
<proteinExistence type="predicted"/>
<reference evidence="7" key="1">
    <citation type="submission" date="2023-04" db="EMBL/GenBank/DDBJ databases">
        <title>Complete genome sequence of Temperatibacter marinus.</title>
        <authorList>
            <person name="Rong J.-C."/>
            <person name="Yi M.-L."/>
            <person name="Zhao Q."/>
        </authorList>
    </citation>
    <scope>NUCLEOTIDE SEQUENCE</scope>
    <source>
        <strain evidence="7">NBRC 110045</strain>
    </source>
</reference>
<sequence length="727" mass="81587">MKRVITPILFLIFLVSFGAIGKDHPSLILTSSDVKLMQEGYGKSPLFRTNVDRVQRELDAEMQRPLAVPVPKDAGGGYTHEQHKKNGRLIMNAGVLYQVSGKQKYADFAANLFLKYAALYPSLGEHPKKKNQAPGRLFWQSLNESVWLVMAIQGYDAIYKALDHRTRQNIELNVLRPMADFLSVGQPKTFDKIHNHGTWAAAAVGMTGYVIGEDDYVEKALLGLDKSGKSGFLKQLSLLFSPEGYYAEGPYYQRYALMPFVLFAQAIETNQPERKIFEYRNSIVMKAIYTTVQLSYNDLFFPINDAIKSKGLDTMELVSGLAIAYGMSGDNQLLDISARQKRVALTGGGAKIALARDAGKIVPFQFKTMKLSDGAEGDEGALVILRSSDKPGHQALVLKNTSQGMGHGHFDKLSWIFYDNGQEIITDYGAARFLNVEAKNGGRYLPENKSWAKQTIAHNTLVVDETSHFHGKWKDGQKKSPEQLAFDETETIQLSSAVMRGAYEGVAMTRTIALIKDPELEFPVTLDVLKVDATQPHLYDLPVHYNGQLMDQSVVLKSATSGMRALGDKNGYEHLWLKAVGTPKEGKLARFTWLTDNRFYTLNTVSEEQSQFLFTELGAHDPNFNLRREQAIIHRIPKGEKTIFVSLLEPHGDYNPAVEYTLGSHSQIKSLKLHKRGSYQAITFTTVFGKRWILTLSYDQDKQKTHQIKLGDKEISWQGFYSLQTVE</sequence>
<dbReference type="InterPro" id="IPR008929">
    <property type="entry name" value="Chondroitin_lyas"/>
</dbReference>
<dbReference type="KEGG" id="tmk:QGN29_05695"/>
<keyword evidence="8" id="KW-1185">Reference proteome</keyword>
<evidence type="ECO:0000313" key="7">
    <source>
        <dbReference type="EMBL" id="WND03863.1"/>
    </source>
</evidence>
<evidence type="ECO:0000256" key="4">
    <source>
        <dbReference type="ARBA" id="ARBA00023239"/>
    </source>
</evidence>
<dbReference type="Pfam" id="PF07940">
    <property type="entry name" value="Hepar_II_III_C"/>
    <property type="match status" value="1"/>
</dbReference>
<dbReference type="Proteomes" id="UP001268683">
    <property type="component" value="Chromosome"/>
</dbReference>
<evidence type="ECO:0000256" key="1">
    <source>
        <dbReference type="ARBA" id="ARBA00004418"/>
    </source>
</evidence>
<keyword evidence="3" id="KW-0574">Periplasm</keyword>
<gene>
    <name evidence="7" type="ORF">QGN29_05695</name>
</gene>
<dbReference type="GO" id="GO:0042597">
    <property type="term" value="C:periplasmic space"/>
    <property type="evidence" value="ECO:0007669"/>
    <property type="project" value="UniProtKB-SubCell"/>
</dbReference>
<evidence type="ECO:0000256" key="2">
    <source>
        <dbReference type="ARBA" id="ARBA00022729"/>
    </source>
</evidence>
<dbReference type="Gene3D" id="1.50.10.100">
    <property type="entry name" value="Chondroitin AC/alginate lyase"/>
    <property type="match status" value="1"/>
</dbReference>
<evidence type="ECO:0000259" key="6">
    <source>
        <dbReference type="Pfam" id="PF07940"/>
    </source>
</evidence>
<name>A0AA52HBP8_9PROT</name>
<keyword evidence="4 7" id="KW-0456">Lyase</keyword>
<dbReference type="RefSeq" id="WP_310799728.1">
    <property type="nucleotide sequence ID" value="NZ_CP123872.1"/>
</dbReference>